<organism evidence="18 19">
    <name type="scientific">Diatraea saccharalis</name>
    <name type="common">sugarcane borer</name>
    <dbReference type="NCBI Taxonomy" id="40085"/>
    <lineage>
        <taxon>Eukaryota</taxon>
        <taxon>Metazoa</taxon>
        <taxon>Ecdysozoa</taxon>
        <taxon>Arthropoda</taxon>
        <taxon>Hexapoda</taxon>
        <taxon>Insecta</taxon>
        <taxon>Pterygota</taxon>
        <taxon>Neoptera</taxon>
        <taxon>Endopterygota</taxon>
        <taxon>Lepidoptera</taxon>
        <taxon>Glossata</taxon>
        <taxon>Ditrysia</taxon>
        <taxon>Pyraloidea</taxon>
        <taxon>Crambidae</taxon>
        <taxon>Crambinae</taxon>
        <taxon>Diatraea</taxon>
    </lineage>
</organism>
<dbReference type="CDD" id="cd00063">
    <property type="entry name" value="FN3"/>
    <property type="match status" value="4"/>
</dbReference>
<dbReference type="SMART" id="SM00060">
    <property type="entry name" value="FN3"/>
    <property type="match status" value="4"/>
</dbReference>
<evidence type="ECO:0000256" key="2">
    <source>
        <dbReference type="ARBA" id="ARBA00004613"/>
    </source>
</evidence>
<keyword evidence="15" id="KW-1133">Transmembrane helix</keyword>
<dbReference type="PANTHER" id="PTHR44170:SF6">
    <property type="entry name" value="CONTACTIN"/>
    <property type="match status" value="1"/>
</dbReference>
<dbReference type="FunFam" id="2.60.40.10:FF:000032">
    <property type="entry name" value="palladin isoform X1"/>
    <property type="match status" value="1"/>
</dbReference>
<dbReference type="FunFam" id="2.60.40.10:FF:001928">
    <property type="entry name" value="neuroglian isoform X2"/>
    <property type="match status" value="1"/>
</dbReference>
<dbReference type="Pfam" id="PF13927">
    <property type="entry name" value="Ig_3"/>
    <property type="match status" value="3"/>
</dbReference>
<feature type="domain" description="Ig-like" evidence="16">
    <location>
        <begin position="32"/>
        <end position="135"/>
    </location>
</feature>
<dbReference type="GO" id="GO:0007411">
    <property type="term" value="P:axon guidance"/>
    <property type="evidence" value="ECO:0007669"/>
    <property type="project" value="TreeGrafter"/>
</dbReference>
<protein>
    <recommendedName>
        <fullName evidence="13">Hemolin</fullName>
    </recommendedName>
</protein>
<dbReference type="GO" id="GO:0005886">
    <property type="term" value="C:plasma membrane"/>
    <property type="evidence" value="ECO:0007669"/>
    <property type="project" value="UniProtKB-SubCell"/>
</dbReference>
<dbReference type="SUPFAM" id="SSF49265">
    <property type="entry name" value="Fibronectin type III"/>
    <property type="match status" value="3"/>
</dbReference>
<dbReference type="PROSITE" id="PS50835">
    <property type="entry name" value="IG_LIKE"/>
    <property type="match status" value="6"/>
</dbReference>
<evidence type="ECO:0000256" key="5">
    <source>
        <dbReference type="ARBA" id="ARBA00022729"/>
    </source>
</evidence>
<evidence type="ECO:0000256" key="7">
    <source>
        <dbReference type="ARBA" id="ARBA00022889"/>
    </source>
</evidence>
<evidence type="ECO:0000259" key="17">
    <source>
        <dbReference type="PROSITE" id="PS50853"/>
    </source>
</evidence>
<keyword evidence="19" id="KW-1185">Reference proteome</keyword>
<dbReference type="GO" id="GO:0005576">
    <property type="term" value="C:extracellular region"/>
    <property type="evidence" value="ECO:0007669"/>
    <property type="project" value="UniProtKB-SubCell"/>
</dbReference>
<dbReference type="InterPro" id="IPR003961">
    <property type="entry name" value="FN3_dom"/>
</dbReference>
<keyword evidence="4" id="KW-0964">Secreted</keyword>
<evidence type="ECO:0000256" key="13">
    <source>
        <dbReference type="ARBA" id="ARBA00068688"/>
    </source>
</evidence>
<keyword evidence="10" id="KW-0325">Glycoprotein</keyword>
<dbReference type="InterPro" id="IPR013098">
    <property type="entry name" value="Ig_I-set"/>
</dbReference>
<dbReference type="Gene3D" id="2.60.40.10">
    <property type="entry name" value="Immunoglobulins"/>
    <property type="match status" value="10"/>
</dbReference>
<dbReference type="SUPFAM" id="SSF48726">
    <property type="entry name" value="Immunoglobulin"/>
    <property type="match status" value="6"/>
</dbReference>
<dbReference type="InterPro" id="IPR036179">
    <property type="entry name" value="Ig-like_dom_sf"/>
</dbReference>
<evidence type="ECO:0000259" key="16">
    <source>
        <dbReference type="PROSITE" id="PS50835"/>
    </source>
</evidence>
<keyword evidence="3" id="KW-1003">Cell membrane</keyword>
<dbReference type="FunFam" id="2.60.40.10:FF:000028">
    <property type="entry name" value="Neuronal cell adhesion molecule"/>
    <property type="match status" value="1"/>
</dbReference>
<comment type="similarity">
    <text evidence="12">Belongs to the hemolin family.</text>
</comment>
<dbReference type="InterPro" id="IPR013783">
    <property type="entry name" value="Ig-like_fold"/>
</dbReference>
<comment type="subcellular location">
    <subcellularLocation>
        <location evidence="1">Cell membrane</location>
    </subcellularLocation>
    <subcellularLocation>
        <location evidence="2">Secreted</location>
    </subcellularLocation>
</comment>
<dbReference type="SMART" id="SM00409">
    <property type="entry name" value="IG"/>
    <property type="match status" value="6"/>
</dbReference>
<keyword evidence="11" id="KW-0393">Immunoglobulin domain</keyword>
<dbReference type="SMART" id="SM00408">
    <property type="entry name" value="IGc2"/>
    <property type="match status" value="6"/>
</dbReference>
<keyword evidence="9" id="KW-1015">Disulfide bond</keyword>
<dbReference type="OrthoDB" id="6244967at2759"/>
<feature type="domain" description="Fibronectin type-III" evidence="17">
    <location>
        <begin position="964"/>
        <end position="1063"/>
    </location>
</feature>
<feature type="domain" description="Ig-like" evidence="16">
    <location>
        <begin position="342"/>
        <end position="429"/>
    </location>
</feature>
<keyword evidence="8 15" id="KW-0472">Membrane</keyword>
<dbReference type="PROSITE" id="PS50853">
    <property type="entry name" value="FN3"/>
    <property type="match status" value="3"/>
</dbReference>
<feature type="domain" description="Fibronectin type-III" evidence="17">
    <location>
        <begin position="762"/>
        <end position="859"/>
    </location>
</feature>
<dbReference type="GO" id="GO:0007420">
    <property type="term" value="P:brain development"/>
    <property type="evidence" value="ECO:0007669"/>
    <property type="project" value="TreeGrafter"/>
</dbReference>
<dbReference type="GO" id="GO:0030424">
    <property type="term" value="C:axon"/>
    <property type="evidence" value="ECO:0007669"/>
    <property type="project" value="TreeGrafter"/>
</dbReference>
<keyword evidence="6" id="KW-0677">Repeat</keyword>
<reference evidence="18" key="1">
    <citation type="submission" date="2021-12" db="EMBL/GenBank/DDBJ databases">
        <authorList>
            <person name="King R."/>
        </authorList>
    </citation>
    <scope>NUCLEOTIDE SEQUENCE</scope>
</reference>
<evidence type="ECO:0000256" key="14">
    <source>
        <dbReference type="SAM" id="MobiDB-lite"/>
    </source>
</evidence>
<evidence type="ECO:0000256" key="3">
    <source>
        <dbReference type="ARBA" id="ARBA00022475"/>
    </source>
</evidence>
<dbReference type="InterPro" id="IPR036116">
    <property type="entry name" value="FN3_sf"/>
</dbReference>
<gene>
    <name evidence="18" type="ORF">DIATSA_LOCUS13476</name>
</gene>
<feature type="compositionally biased region" description="Low complexity" evidence="14">
    <location>
        <begin position="1211"/>
        <end position="1228"/>
    </location>
</feature>
<evidence type="ECO:0000256" key="12">
    <source>
        <dbReference type="ARBA" id="ARBA00061228"/>
    </source>
</evidence>
<dbReference type="InterPro" id="IPR003599">
    <property type="entry name" value="Ig_sub"/>
</dbReference>
<proteinExistence type="inferred from homology"/>
<feature type="domain" description="Ig-like" evidence="16">
    <location>
        <begin position="435"/>
        <end position="519"/>
    </location>
</feature>
<dbReference type="EMBL" id="OU893340">
    <property type="protein sequence ID" value="CAG9796277.1"/>
    <property type="molecule type" value="Genomic_DNA"/>
</dbReference>
<name>A0A9N9WIA7_9NEOP</name>
<evidence type="ECO:0000313" key="19">
    <source>
        <dbReference type="Proteomes" id="UP001153714"/>
    </source>
</evidence>
<dbReference type="Pfam" id="PF07679">
    <property type="entry name" value="I-set"/>
    <property type="match status" value="3"/>
</dbReference>
<dbReference type="GO" id="GO:0098632">
    <property type="term" value="F:cell-cell adhesion mediator activity"/>
    <property type="evidence" value="ECO:0007669"/>
    <property type="project" value="TreeGrafter"/>
</dbReference>
<keyword evidence="5" id="KW-0732">Signal</keyword>
<dbReference type="FunFam" id="2.60.40.10:FF:000035">
    <property type="entry name" value="Contactin 1"/>
    <property type="match status" value="1"/>
</dbReference>
<feature type="domain" description="Ig-like" evidence="16">
    <location>
        <begin position="249"/>
        <end position="333"/>
    </location>
</feature>
<feature type="domain" description="Ig-like" evidence="16">
    <location>
        <begin position="524"/>
        <end position="613"/>
    </location>
</feature>
<keyword evidence="15" id="KW-0812">Transmembrane</keyword>
<dbReference type="InterPro" id="IPR003598">
    <property type="entry name" value="Ig_sub2"/>
</dbReference>
<evidence type="ECO:0000256" key="6">
    <source>
        <dbReference type="ARBA" id="ARBA00022737"/>
    </source>
</evidence>
<dbReference type="FunFam" id="2.60.40.10:FF:000005">
    <property type="entry name" value="Neuronal cell adhesion molecule"/>
    <property type="match status" value="1"/>
</dbReference>
<feature type="region of interest" description="Disordered" evidence="14">
    <location>
        <begin position="1211"/>
        <end position="1245"/>
    </location>
</feature>
<evidence type="ECO:0000256" key="4">
    <source>
        <dbReference type="ARBA" id="ARBA00022525"/>
    </source>
</evidence>
<evidence type="ECO:0000256" key="8">
    <source>
        <dbReference type="ARBA" id="ARBA00023136"/>
    </source>
</evidence>
<sequence length="1323" mass="147665">MKLDTVGIMGTVNILLFIAIVSHAAALLTSPPKIVKQPTQEEQLFQVAQPGEVDKPFIIECEAEGEPAPKYRWIKNGKPFEYTSYDNRISQQPGRGTLVVSKPRDEDLGQYQCFAENEWGTATSNSVFVRKAELNSFKETDGPQQTVEAEEGQPFKLTCSPPDGHPSPKVYWMLQGEQGQLKTINNSRMTLDPEGNLWFSNVTRFDASEDYAYTCAAKSIFRNEYKLGNKVYLQVKQTGSSPMQNKHEPVHQYTTRRVEKGLKGKRVELYCIYGGTPLPQIVWKKNGRTILSSSGITQDNYGKTLVIKYPGYEDEGTYTCEASNGVGTPKTYSIQLNIEASPFFIEEPEFQNLAEGETAEIRCVAGGTPTPQISWVYNGKPIEQAEYNPRRLVTANSITIPNLIKKDTGNYGCNATNSIGYVYKDIYINVQSIPPEIKEGPENLTKVDGSEAVMKCRVFGAPKPIVRWMRDDVDLTGGKYNITAEGDLVIRDVSFTDMGAYQCYAKNKFGEKSAYGSLTVKKRTVITDKPENYEVPAGSSATFRCNANADESLQLEIVWLIDSQPIDFDNQPRYRVTNDYSLLISDTSELDSADYTCIARTPVDEARAQARLTVQDKPNQPQLDSIKCKGLIATLQWTSKGDNRASLLRWSIQYNTSFTPHTWDTANDDVPANVFTWAAPLSPWANYTFRSVHYTTLHYTRDDAPAWAAPLSPVQWTAYRVRLLKVHFITRTVVIAWNKIGPSLPSAHSDVCTTEPDVPYKNPDNVEGKGTEPNNMVISWSKMPQIEHNGPGFYYLVSWRRDIPGQPWEEAQLRDWQQTELLVPNTPTFEPYRIKVVAVNALGTSNVTPLEVAGWSGEDVPLQAPGNLTLLQLTSGTSALLSWRPVPPSSLRGRFKGYKIHTWTDGEEDRPKEILVKADATQALVTKFRPFKKNNVRILAYNGRYNGPPSDVLSFVTPEGKPGSVRSLEAYPIGSSALLLKWDKPMEENGVLTGYKIQYRKVVGTEFGPMQERRKEVDPKLERAKLAGLEPDTAYRVFVRAKTKAGEGEQRYVQQRTRAAAPAVPAAPAFSALALPGGGGTAHVRVQWLPALDGRAGTHFVAWYRLRGDAAWLRTADVTEDDYVVITGLQPARLYDLKLTAHDGEYFSTSEVREVDTTIGEWRVDPPRATTARRSTVLMRTRSIVLRRAGDNARRQDGDGGVVHRRDAGAGVPAAGAGAGVRGAAQPRRQVRRARPRDGARPAGLHRRRLPRVHHAVRMHPPRPVRVRALVPHQTHLMSSMSSRLRGRSEVFMISPISISIRCSIRFRRRTACESPGIVLYGN</sequence>
<evidence type="ECO:0000256" key="15">
    <source>
        <dbReference type="SAM" id="Phobius"/>
    </source>
</evidence>
<feature type="transmembrane region" description="Helical" evidence="15">
    <location>
        <begin position="7"/>
        <end position="28"/>
    </location>
</feature>
<keyword evidence="7" id="KW-0130">Cell adhesion</keyword>
<accession>A0A9N9WIA7</accession>
<dbReference type="FunFam" id="2.60.40.10:FF:000004">
    <property type="entry name" value="DCC isoform 1"/>
    <property type="match status" value="1"/>
</dbReference>
<evidence type="ECO:0000256" key="1">
    <source>
        <dbReference type="ARBA" id="ARBA00004236"/>
    </source>
</evidence>
<dbReference type="FunFam" id="2.60.40.10:FF:001718">
    <property type="entry name" value="Neuroglian, isoform D"/>
    <property type="match status" value="1"/>
</dbReference>
<dbReference type="FunFam" id="2.60.40.10:FF:001687">
    <property type="entry name" value="Neuroglian, isoform E"/>
    <property type="match status" value="1"/>
</dbReference>
<dbReference type="PANTHER" id="PTHR44170">
    <property type="entry name" value="PROTEIN SIDEKICK"/>
    <property type="match status" value="1"/>
</dbReference>
<evidence type="ECO:0000256" key="11">
    <source>
        <dbReference type="ARBA" id="ARBA00023319"/>
    </source>
</evidence>
<feature type="domain" description="Fibronectin type-III" evidence="17">
    <location>
        <begin position="864"/>
        <end position="960"/>
    </location>
</feature>
<dbReference type="Proteomes" id="UP001153714">
    <property type="component" value="Chromosome 9"/>
</dbReference>
<dbReference type="Pfam" id="PF00041">
    <property type="entry name" value="fn3"/>
    <property type="match status" value="2"/>
</dbReference>
<reference evidence="18" key="2">
    <citation type="submission" date="2022-10" db="EMBL/GenBank/DDBJ databases">
        <authorList>
            <consortium name="ENA_rothamsted_submissions"/>
            <consortium name="culmorum"/>
            <person name="King R."/>
        </authorList>
    </citation>
    <scope>NUCLEOTIDE SEQUENCE</scope>
</reference>
<evidence type="ECO:0000256" key="9">
    <source>
        <dbReference type="ARBA" id="ARBA00023157"/>
    </source>
</evidence>
<evidence type="ECO:0000313" key="18">
    <source>
        <dbReference type="EMBL" id="CAG9796277.1"/>
    </source>
</evidence>
<evidence type="ECO:0000256" key="10">
    <source>
        <dbReference type="ARBA" id="ARBA00023180"/>
    </source>
</evidence>
<dbReference type="InterPro" id="IPR007110">
    <property type="entry name" value="Ig-like_dom"/>
</dbReference>
<feature type="domain" description="Ig-like" evidence="16">
    <location>
        <begin position="143"/>
        <end position="217"/>
    </location>
</feature>